<protein>
    <recommendedName>
        <fullName evidence="4">Lipoprotein</fullName>
    </recommendedName>
</protein>
<dbReference type="EMBL" id="CP071182">
    <property type="protein sequence ID" value="QSO48437.1"/>
    <property type="molecule type" value="Genomic_DNA"/>
</dbReference>
<sequence>MRHKQLATAGVALTIIGILAGCGTVDGTSSATRHATASASATNTAAPNHQSSLTNTSKTGASGGRTPNIPQWFLKDVQMAEHANLSTGSNYILYYGSAPGFNVNKAMTHSWFGVYRGMDKPIDFGTNLRVVYKTLQNNPEQYGQLSNIHVLEQSRQNEKPTGEVVSAVCVNVGNGNYLAFANNQILTASDNSGYIRYTVHSLKGIKKRLIILWLTTRNIRYKSVASPYQTSV</sequence>
<organism evidence="2 3">
    <name type="scientific">Alicyclobacillus mengziensis</name>
    <dbReference type="NCBI Taxonomy" id="2931921"/>
    <lineage>
        <taxon>Bacteria</taxon>
        <taxon>Bacillati</taxon>
        <taxon>Bacillota</taxon>
        <taxon>Bacilli</taxon>
        <taxon>Bacillales</taxon>
        <taxon>Alicyclobacillaceae</taxon>
        <taxon>Alicyclobacillus</taxon>
    </lineage>
</organism>
<dbReference type="RefSeq" id="WP_206657772.1">
    <property type="nucleotide sequence ID" value="NZ_CP071182.1"/>
</dbReference>
<dbReference type="AlphaFoldDB" id="A0A9X7Z7H7"/>
<name>A0A9X7Z7H7_9BACL</name>
<feature type="compositionally biased region" description="Polar residues" evidence="1">
    <location>
        <begin position="47"/>
        <end position="60"/>
    </location>
</feature>
<proteinExistence type="predicted"/>
<reference evidence="2 3" key="1">
    <citation type="submission" date="2021-02" db="EMBL/GenBank/DDBJ databases">
        <title>Alicyclobacillus curvatus sp. nov. and Alicyclobacillus mengziensis sp. nov., two acidophilic bacteria isolated from acid mine drainage.</title>
        <authorList>
            <person name="Huang Y."/>
        </authorList>
    </citation>
    <scope>NUCLEOTIDE SEQUENCE [LARGE SCALE GENOMIC DNA]</scope>
    <source>
        <strain evidence="2 3">S30H14</strain>
    </source>
</reference>
<gene>
    <name evidence="2" type="ORF">JZ786_05465</name>
</gene>
<dbReference type="Proteomes" id="UP000663505">
    <property type="component" value="Chromosome"/>
</dbReference>
<feature type="region of interest" description="Disordered" evidence="1">
    <location>
        <begin position="36"/>
        <end position="64"/>
    </location>
</feature>
<feature type="compositionally biased region" description="Low complexity" evidence="1">
    <location>
        <begin position="36"/>
        <end position="46"/>
    </location>
</feature>
<keyword evidence="3" id="KW-1185">Reference proteome</keyword>
<dbReference type="PROSITE" id="PS51257">
    <property type="entry name" value="PROKAR_LIPOPROTEIN"/>
    <property type="match status" value="1"/>
</dbReference>
<evidence type="ECO:0000256" key="1">
    <source>
        <dbReference type="SAM" id="MobiDB-lite"/>
    </source>
</evidence>
<evidence type="ECO:0000313" key="3">
    <source>
        <dbReference type="Proteomes" id="UP000663505"/>
    </source>
</evidence>
<accession>A0A9X7Z7H7</accession>
<evidence type="ECO:0000313" key="2">
    <source>
        <dbReference type="EMBL" id="QSO48437.1"/>
    </source>
</evidence>
<dbReference type="KEGG" id="afx:JZ786_05465"/>
<evidence type="ECO:0008006" key="4">
    <source>
        <dbReference type="Google" id="ProtNLM"/>
    </source>
</evidence>